<evidence type="ECO:0000256" key="3">
    <source>
        <dbReference type="RuleBase" id="RU004019"/>
    </source>
</evidence>
<dbReference type="GO" id="GO:0043565">
    <property type="term" value="F:sequence-specific DNA binding"/>
    <property type="evidence" value="ECO:0007669"/>
    <property type="project" value="InterPro"/>
</dbReference>
<dbReference type="PROSITE" id="PS50061">
    <property type="entry name" value="ETS_DOMAIN_3"/>
    <property type="match status" value="1"/>
</dbReference>
<dbReference type="InterPro" id="IPR036390">
    <property type="entry name" value="WH_DNA-bd_sf"/>
</dbReference>
<dbReference type="GO" id="GO:0005634">
    <property type="term" value="C:nucleus"/>
    <property type="evidence" value="ECO:0007669"/>
    <property type="project" value="UniProtKB-SubCell"/>
</dbReference>
<dbReference type="GO" id="GO:0030154">
    <property type="term" value="P:cell differentiation"/>
    <property type="evidence" value="ECO:0007669"/>
    <property type="project" value="TreeGrafter"/>
</dbReference>
<dbReference type="Gene3D" id="1.10.10.10">
    <property type="entry name" value="Winged helix-like DNA-binding domain superfamily/Winged helix DNA-binding domain"/>
    <property type="match status" value="1"/>
</dbReference>
<dbReference type="AlphaFoldDB" id="A0A5K3FRL0"/>
<reference evidence="6" key="1">
    <citation type="submission" date="2019-11" db="UniProtKB">
        <authorList>
            <consortium name="WormBaseParasite"/>
        </authorList>
    </citation>
    <scope>IDENTIFICATION</scope>
</reference>
<evidence type="ECO:0000313" key="6">
    <source>
        <dbReference type="WBParaSite" id="MCU_009408-RB"/>
    </source>
</evidence>
<keyword evidence="2 3" id="KW-0238">DNA-binding</keyword>
<organism evidence="6">
    <name type="scientific">Mesocestoides corti</name>
    <name type="common">Flatworm</name>
    <dbReference type="NCBI Taxonomy" id="53468"/>
    <lineage>
        <taxon>Eukaryota</taxon>
        <taxon>Metazoa</taxon>
        <taxon>Spiralia</taxon>
        <taxon>Lophotrochozoa</taxon>
        <taxon>Platyhelminthes</taxon>
        <taxon>Cestoda</taxon>
        <taxon>Eucestoda</taxon>
        <taxon>Cyclophyllidea</taxon>
        <taxon>Mesocestoididae</taxon>
        <taxon>Mesocestoides</taxon>
    </lineage>
</organism>
<keyword evidence="3" id="KW-0539">Nucleus</keyword>
<evidence type="ECO:0000256" key="1">
    <source>
        <dbReference type="ARBA" id="ARBA00005562"/>
    </source>
</evidence>
<feature type="chain" id="PRO_5024350160" evidence="4">
    <location>
        <begin position="16"/>
        <end position="239"/>
    </location>
</feature>
<accession>A0A5K3FRL0</accession>
<feature type="signal peptide" evidence="4">
    <location>
        <begin position="1"/>
        <end position="15"/>
    </location>
</feature>
<dbReference type="SUPFAM" id="SSF46785">
    <property type="entry name" value="Winged helix' DNA-binding domain"/>
    <property type="match status" value="1"/>
</dbReference>
<comment type="similarity">
    <text evidence="1 3">Belongs to the ETS family.</text>
</comment>
<dbReference type="InterPro" id="IPR046328">
    <property type="entry name" value="ETS_fam"/>
</dbReference>
<dbReference type="InterPro" id="IPR036388">
    <property type="entry name" value="WH-like_DNA-bd_sf"/>
</dbReference>
<dbReference type="InterPro" id="IPR000418">
    <property type="entry name" value="Ets_dom"/>
</dbReference>
<dbReference type="PANTHER" id="PTHR11849:SF191">
    <property type="entry name" value="ECDYSONE-INDUCED PROTEIN 74EF ISOFORM B"/>
    <property type="match status" value="1"/>
</dbReference>
<dbReference type="WBParaSite" id="MCU_009408-RB">
    <property type="protein sequence ID" value="MCU_009408-RB"/>
    <property type="gene ID" value="MCU_009408"/>
</dbReference>
<comment type="subcellular location">
    <subcellularLocation>
        <location evidence="3">Nucleus</location>
    </subcellularLocation>
</comment>
<sequence>MTFPLVLLFFGGLCAESLPSLVKIFYSVLLKKPFPQPATQPSRSILSPFSDLRTLFQSLSTDVRAEDGLEANQRYTVMEQLLYGSDDDQPLDLSVKRDVDTQGHFSDADCGDCLSESSDDGHEVGEEIPVSAFFRPSEQSFALMGSSIRLRSRHTPVLWQFLLMCLNDEQCNPALIEWVSKENAVFRLTNASILAKLWGQVKGRTKMNVDHLKRSLRSYYAKNILRRIDGPLNTYQFVI</sequence>
<proteinExistence type="inferred from homology"/>
<dbReference type="PANTHER" id="PTHR11849">
    <property type="entry name" value="ETS"/>
    <property type="match status" value="1"/>
</dbReference>
<dbReference type="GO" id="GO:0000981">
    <property type="term" value="F:DNA-binding transcription factor activity, RNA polymerase II-specific"/>
    <property type="evidence" value="ECO:0007669"/>
    <property type="project" value="TreeGrafter"/>
</dbReference>
<evidence type="ECO:0000256" key="4">
    <source>
        <dbReference type="SAM" id="SignalP"/>
    </source>
</evidence>
<evidence type="ECO:0000256" key="2">
    <source>
        <dbReference type="ARBA" id="ARBA00023125"/>
    </source>
</evidence>
<protein>
    <submittedName>
        <fullName evidence="6">ETS domain-containing protein</fullName>
    </submittedName>
</protein>
<dbReference type="SMART" id="SM00413">
    <property type="entry name" value="ETS"/>
    <property type="match status" value="1"/>
</dbReference>
<dbReference type="PRINTS" id="PR00454">
    <property type="entry name" value="ETSDOMAIN"/>
</dbReference>
<dbReference type="Pfam" id="PF00178">
    <property type="entry name" value="Ets"/>
    <property type="match status" value="1"/>
</dbReference>
<feature type="domain" description="ETS" evidence="5">
    <location>
        <begin position="156"/>
        <end position="238"/>
    </location>
</feature>
<keyword evidence="4" id="KW-0732">Signal</keyword>
<name>A0A5K3FRL0_MESCO</name>
<evidence type="ECO:0000259" key="5">
    <source>
        <dbReference type="PROSITE" id="PS50061"/>
    </source>
</evidence>